<evidence type="ECO:0000313" key="9">
    <source>
        <dbReference type="EMBL" id="NVO88160.1"/>
    </source>
</evidence>
<feature type="transmembrane region" description="Helical" evidence="7">
    <location>
        <begin position="352"/>
        <end position="375"/>
    </location>
</feature>
<comment type="subcellular location">
    <subcellularLocation>
        <location evidence="1">Cell membrane</location>
        <topology evidence="1">Multi-pass membrane protein</topology>
    </subcellularLocation>
</comment>
<evidence type="ECO:0000256" key="3">
    <source>
        <dbReference type="ARBA" id="ARBA00022475"/>
    </source>
</evidence>
<gene>
    <name evidence="9" type="ORF">HWN39_06550</name>
</gene>
<feature type="transmembrane region" description="Helical" evidence="7">
    <location>
        <begin position="12"/>
        <end position="32"/>
    </location>
</feature>
<dbReference type="PANTHER" id="PTHR42718">
    <property type="entry name" value="MAJOR FACILITATOR SUPERFAMILY MULTIDRUG TRANSPORTER MFSC"/>
    <property type="match status" value="1"/>
</dbReference>
<keyword evidence="6 7" id="KW-0472">Membrane</keyword>
<evidence type="ECO:0000256" key="5">
    <source>
        <dbReference type="ARBA" id="ARBA00022989"/>
    </source>
</evidence>
<dbReference type="GO" id="GO:0022857">
    <property type="term" value="F:transmembrane transporter activity"/>
    <property type="evidence" value="ECO:0007669"/>
    <property type="project" value="InterPro"/>
</dbReference>
<dbReference type="Pfam" id="PF07690">
    <property type="entry name" value="MFS_1"/>
    <property type="match status" value="1"/>
</dbReference>
<evidence type="ECO:0000256" key="4">
    <source>
        <dbReference type="ARBA" id="ARBA00022692"/>
    </source>
</evidence>
<feature type="transmembrane region" description="Helical" evidence="7">
    <location>
        <begin position="325"/>
        <end position="346"/>
    </location>
</feature>
<protein>
    <submittedName>
        <fullName evidence="9">MFS transporter</fullName>
    </submittedName>
</protein>
<organism evidence="9 10">
    <name type="scientific">Lacticaseibacillus rhamnosus</name>
    <name type="common">Lactobacillus rhamnosus</name>
    <dbReference type="NCBI Taxonomy" id="47715"/>
    <lineage>
        <taxon>Bacteria</taxon>
        <taxon>Bacillati</taxon>
        <taxon>Bacillota</taxon>
        <taxon>Bacilli</taxon>
        <taxon>Lactobacillales</taxon>
        <taxon>Lactobacillaceae</taxon>
        <taxon>Lacticaseibacillus</taxon>
    </lineage>
</organism>
<evidence type="ECO:0000313" key="10">
    <source>
        <dbReference type="Proteomes" id="UP000542889"/>
    </source>
</evidence>
<dbReference type="SUPFAM" id="SSF103473">
    <property type="entry name" value="MFS general substrate transporter"/>
    <property type="match status" value="1"/>
</dbReference>
<feature type="transmembrane region" description="Helical" evidence="7">
    <location>
        <begin position="80"/>
        <end position="99"/>
    </location>
</feature>
<dbReference type="Gene3D" id="1.20.1250.20">
    <property type="entry name" value="MFS general substrate transporter like domains"/>
    <property type="match status" value="1"/>
</dbReference>
<proteinExistence type="predicted"/>
<feature type="transmembrane region" description="Helical" evidence="7">
    <location>
        <begin position="422"/>
        <end position="442"/>
    </location>
</feature>
<evidence type="ECO:0000256" key="6">
    <source>
        <dbReference type="ARBA" id="ARBA00023136"/>
    </source>
</evidence>
<dbReference type="Gene3D" id="1.20.1720.10">
    <property type="entry name" value="Multidrug resistance protein D"/>
    <property type="match status" value="1"/>
</dbReference>
<feature type="transmembrane region" description="Helical" evidence="7">
    <location>
        <begin position="263"/>
        <end position="280"/>
    </location>
</feature>
<dbReference type="InterPro" id="IPR020846">
    <property type="entry name" value="MFS_dom"/>
</dbReference>
<dbReference type="Proteomes" id="UP000542889">
    <property type="component" value="Unassembled WGS sequence"/>
</dbReference>
<feature type="transmembrane region" description="Helical" evidence="7">
    <location>
        <begin position="138"/>
        <end position="164"/>
    </location>
</feature>
<keyword evidence="3" id="KW-1003">Cell membrane</keyword>
<evidence type="ECO:0000256" key="1">
    <source>
        <dbReference type="ARBA" id="ARBA00004651"/>
    </source>
</evidence>
<name>A0A7Y7QFJ6_LACRH</name>
<dbReference type="RefSeq" id="WP_176817969.1">
    <property type="nucleotide sequence ID" value="NZ_JABXWP010000007.1"/>
</dbReference>
<accession>A0A7Y7QFJ6</accession>
<sequence length="453" mass="48948">MKEGKVLTVKKKVIMMVALIGAFLTVLDTGILYTGTVELAAQLSLTPSQLSWVQMGYVLTYAGFMLLGGKFGDMYGRKNFFIISLLLFATGSLAVGLSVNAPMIITFRTIQGIGAAILQPTCLAIITDTFRGEELQKVIGYYAAVIGAGAVVGIAFGGFCAAFVSWRLGFVINAPLALIMGVVAVKVLSNRQKKTVELDWVGNLLSVLAMVSLSYSLAGSHRPILTLTLSGMFWLMFIISQLRTTKPMMPLVIFKNRVRVGSYIGSLLFSAAGVIFWFYIPQFMQREFHYTAFIAAIGMIPMSILLFFVALQARKIVQLLGNSQVMLVGLFLVFVSAVGLAVFAGLTNYWYIFPFTLTFGAGFALALTPLTSSAMADIPENISGAASGVYNTTRQFGAALGLALGLVVTSGTTSVIHIFQNVMILAAILLIMGILFVMTLVLRKSRVEDEDQI</sequence>
<dbReference type="AlphaFoldDB" id="A0A7Y7QFJ6"/>
<dbReference type="InterPro" id="IPR036259">
    <property type="entry name" value="MFS_trans_sf"/>
</dbReference>
<keyword evidence="5 7" id="KW-1133">Transmembrane helix</keyword>
<dbReference type="GO" id="GO:0005886">
    <property type="term" value="C:plasma membrane"/>
    <property type="evidence" value="ECO:0007669"/>
    <property type="project" value="UniProtKB-SubCell"/>
</dbReference>
<dbReference type="InterPro" id="IPR011701">
    <property type="entry name" value="MFS"/>
</dbReference>
<evidence type="ECO:0000256" key="2">
    <source>
        <dbReference type="ARBA" id="ARBA00022448"/>
    </source>
</evidence>
<keyword evidence="4 7" id="KW-0812">Transmembrane</keyword>
<keyword evidence="2" id="KW-0813">Transport</keyword>
<feature type="transmembrane region" description="Helical" evidence="7">
    <location>
        <begin position="224"/>
        <end position="242"/>
    </location>
</feature>
<evidence type="ECO:0000256" key="7">
    <source>
        <dbReference type="SAM" id="Phobius"/>
    </source>
</evidence>
<feature type="domain" description="Major facilitator superfamily (MFS) profile" evidence="8">
    <location>
        <begin position="14"/>
        <end position="445"/>
    </location>
</feature>
<comment type="caution">
    <text evidence="9">The sequence shown here is derived from an EMBL/GenBank/DDBJ whole genome shotgun (WGS) entry which is preliminary data.</text>
</comment>
<dbReference type="PANTHER" id="PTHR42718:SF46">
    <property type="entry name" value="BLR6921 PROTEIN"/>
    <property type="match status" value="1"/>
</dbReference>
<dbReference type="PROSITE" id="PS50850">
    <property type="entry name" value="MFS"/>
    <property type="match status" value="1"/>
</dbReference>
<feature type="transmembrane region" description="Helical" evidence="7">
    <location>
        <begin position="52"/>
        <end position="68"/>
    </location>
</feature>
<feature type="transmembrane region" description="Helical" evidence="7">
    <location>
        <begin position="105"/>
        <end position="126"/>
    </location>
</feature>
<dbReference type="EMBL" id="JABXWP010000007">
    <property type="protein sequence ID" value="NVO88160.1"/>
    <property type="molecule type" value="Genomic_DNA"/>
</dbReference>
<reference evidence="9 10" key="1">
    <citation type="submission" date="2020-06" db="EMBL/GenBank/DDBJ databases">
        <title>Lactobacillus rhamnosus QC,genome.</title>
        <authorList>
            <person name="Yi H."/>
            <person name="Jin M."/>
        </authorList>
    </citation>
    <scope>NUCLEOTIDE SEQUENCE [LARGE SCALE GENOMIC DNA]</scope>
    <source>
        <strain evidence="9 10">QC</strain>
    </source>
</reference>
<feature type="transmembrane region" description="Helical" evidence="7">
    <location>
        <begin position="200"/>
        <end position="218"/>
    </location>
</feature>
<feature type="transmembrane region" description="Helical" evidence="7">
    <location>
        <begin position="292"/>
        <end position="313"/>
    </location>
</feature>
<evidence type="ECO:0000259" key="8">
    <source>
        <dbReference type="PROSITE" id="PS50850"/>
    </source>
</evidence>
<feature type="transmembrane region" description="Helical" evidence="7">
    <location>
        <begin position="170"/>
        <end position="188"/>
    </location>
</feature>
<dbReference type="CDD" id="cd17321">
    <property type="entry name" value="MFS_MMR_MDR_like"/>
    <property type="match status" value="1"/>
</dbReference>
<feature type="transmembrane region" description="Helical" evidence="7">
    <location>
        <begin position="396"/>
        <end position="416"/>
    </location>
</feature>